<dbReference type="EMBL" id="CAFBNF010000293">
    <property type="protein sequence ID" value="CAB4960964.1"/>
    <property type="molecule type" value="Genomic_DNA"/>
</dbReference>
<gene>
    <name evidence="8" type="ORF">UFOPK3773_01986</name>
</gene>
<dbReference type="SMART" id="SM00387">
    <property type="entry name" value="HATPase_c"/>
    <property type="match status" value="1"/>
</dbReference>
<comment type="catalytic activity">
    <reaction evidence="1">
        <text>ATP + protein L-histidine = ADP + protein N-phospho-L-histidine.</text>
        <dbReference type="EC" id="2.7.13.3"/>
    </reaction>
</comment>
<evidence type="ECO:0000259" key="7">
    <source>
        <dbReference type="PROSITE" id="PS50109"/>
    </source>
</evidence>
<dbReference type="PROSITE" id="PS50109">
    <property type="entry name" value="HIS_KIN"/>
    <property type="match status" value="1"/>
</dbReference>
<dbReference type="FunFam" id="3.30.565.10:FF:000006">
    <property type="entry name" value="Sensor histidine kinase WalK"/>
    <property type="match status" value="1"/>
</dbReference>
<accession>A0A6J7L5I9</accession>
<evidence type="ECO:0000256" key="5">
    <source>
        <dbReference type="ARBA" id="ARBA00022777"/>
    </source>
</evidence>
<keyword evidence="6" id="KW-0902">Two-component regulatory system</keyword>
<proteinExistence type="predicted"/>
<dbReference type="Gene3D" id="3.30.565.10">
    <property type="entry name" value="Histidine kinase-like ATPase, C-terminal domain"/>
    <property type="match status" value="1"/>
</dbReference>
<evidence type="ECO:0000256" key="6">
    <source>
        <dbReference type="ARBA" id="ARBA00023012"/>
    </source>
</evidence>
<evidence type="ECO:0000256" key="4">
    <source>
        <dbReference type="ARBA" id="ARBA00022679"/>
    </source>
</evidence>
<name>A0A6J7L5I9_9ZZZZ</name>
<dbReference type="AlphaFoldDB" id="A0A6J7L5I9"/>
<dbReference type="EC" id="2.7.13.3" evidence="2"/>
<dbReference type="InterPro" id="IPR003594">
    <property type="entry name" value="HATPase_dom"/>
</dbReference>
<keyword evidence="5" id="KW-0418">Kinase</keyword>
<keyword evidence="3" id="KW-0597">Phosphoprotein</keyword>
<dbReference type="GO" id="GO:0000160">
    <property type="term" value="P:phosphorelay signal transduction system"/>
    <property type="evidence" value="ECO:0007669"/>
    <property type="project" value="UniProtKB-KW"/>
</dbReference>
<dbReference type="Pfam" id="PF02518">
    <property type="entry name" value="HATPase_c"/>
    <property type="match status" value="1"/>
</dbReference>
<organism evidence="8">
    <name type="scientific">freshwater metagenome</name>
    <dbReference type="NCBI Taxonomy" id="449393"/>
    <lineage>
        <taxon>unclassified sequences</taxon>
        <taxon>metagenomes</taxon>
        <taxon>ecological metagenomes</taxon>
    </lineage>
</organism>
<dbReference type="InterPro" id="IPR004358">
    <property type="entry name" value="Sig_transdc_His_kin-like_C"/>
</dbReference>
<dbReference type="GO" id="GO:0004673">
    <property type="term" value="F:protein histidine kinase activity"/>
    <property type="evidence" value="ECO:0007669"/>
    <property type="project" value="UniProtKB-EC"/>
</dbReference>
<dbReference type="InterPro" id="IPR036890">
    <property type="entry name" value="HATPase_C_sf"/>
</dbReference>
<dbReference type="PANTHER" id="PTHR43711">
    <property type="entry name" value="TWO-COMPONENT HISTIDINE KINASE"/>
    <property type="match status" value="1"/>
</dbReference>
<sequence>MVGALLDNARKHTPAGCDVQVRMLERGDCWRVEVADHGPGLSAEDAAHVFDRFYRADAARARATGGSGLGLAIASGIVAAHQGRIGVESTLGQGCTFWVELPRAAASSGTLEA</sequence>
<feature type="domain" description="Histidine kinase" evidence="7">
    <location>
        <begin position="1"/>
        <end position="105"/>
    </location>
</feature>
<reference evidence="8" key="1">
    <citation type="submission" date="2020-05" db="EMBL/GenBank/DDBJ databases">
        <authorList>
            <person name="Chiriac C."/>
            <person name="Salcher M."/>
            <person name="Ghai R."/>
            <person name="Kavagutti S V."/>
        </authorList>
    </citation>
    <scope>NUCLEOTIDE SEQUENCE</scope>
</reference>
<dbReference type="SUPFAM" id="SSF55874">
    <property type="entry name" value="ATPase domain of HSP90 chaperone/DNA topoisomerase II/histidine kinase"/>
    <property type="match status" value="1"/>
</dbReference>
<dbReference type="InterPro" id="IPR005467">
    <property type="entry name" value="His_kinase_dom"/>
</dbReference>
<keyword evidence="4" id="KW-0808">Transferase</keyword>
<evidence type="ECO:0000256" key="1">
    <source>
        <dbReference type="ARBA" id="ARBA00000085"/>
    </source>
</evidence>
<evidence type="ECO:0000313" key="8">
    <source>
        <dbReference type="EMBL" id="CAB4960964.1"/>
    </source>
</evidence>
<dbReference type="PANTHER" id="PTHR43711:SF1">
    <property type="entry name" value="HISTIDINE KINASE 1"/>
    <property type="match status" value="1"/>
</dbReference>
<evidence type="ECO:0000256" key="3">
    <source>
        <dbReference type="ARBA" id="ARBA00022553"/>
    </source>
</evidence>
<evidence type="ECO:0000256" key="2">
    <source>
        <dbReference type="ARBA" id="ARBA00012438"/>
    </source>
</evidence>
<dbReference type="CDD" id="cd00075">
    <property type="entry name" value="HATPase"/>
    <property type="match status" value="1"/>
</dbReference>
<dbReference type="InterPro" id="IPR050736">
    <property type="entry name" value="Sensor_HK_Regulatory"/>
</dbReference>
<dbReference type="PRINTS" id="PR00344">
    <property type="entry name" value="BCTRLSENSOR"/>
</dbReference>
<protein>
    <recommendedName>
        <fullName evidence="2">histidine kinase</fullName>
        <ecNumber evidence="2">2.7.13.3</ecNumber>
    </recommendedName>
</protein>